<reference evidence="2" key="1">
    <citation type="submission" date="2020-04" db="EMBL/GenBank/DDBJ databases">
        <authorList>
            <person name="Alioto T."/>
            <person name="Alioto T."/>
            <person name="Gomez Garrido J."/>
        </authorList>
    </citation>
    <scope>NUCLEOTIDE SEQUENCE</scope>
    <source>
        <strain evidence="2">A484AB</strain>
    </source>
</reference>
<dbReference type="Gene3D" id="3.40.1090.10">
    <property type="entry name" value="Cytosolic phospholipase A2 catalytic domain"/>
    <property type="match status" value="2"/>
</dbReference>
<feature type="short sequence motif" description="GXSXG" evidence="1">
    <location>
        <begin position="38"/>
        <end position="42"/>
    </location>
</feature>
<dbReference type="GO" id="GO:0055088">
    <property type="term" value="P:lipid homeostasis"/>
    <property type="evidence" value="ECO:0007669"/>
    <property type="project" value="TreeGrafter"/>
</dbReference>
<organism evidence="2 3">
    <name type="scientific">Paramuricea clavata</name>
    <name type="common">Red gorgonian</name>
    <name type="synonym">Violescent sea-whip</name>
    <dbReference type="NCBI Taxonomy" id="317549"/>
    <lineage>
        <taxon>Eukaryota</taxon>
        <taxon>Metazoa</taxon>
        <taxon>Cnidaria</taxon>
        <taxon>Anthozoa</taxon>
        <taxon>Octocorallia</taxon>
        <taxon>Malacalcyonacea</taxon>
        <taxon>Plexauridae</taxon>
        <taxon>Paramuricea</taxon>
    </lineage>
</organism>
<dbReference type="AlphaFoldDB" id="A0A6S7IX36"/>
<dbReference type="GO" id="GO:0016020">
    <property type="term" value="C:membrane"/>
    <property type="evidence" value="ECO:0007669"/>
    <property type="project" value="TreeGrafter"/>
</dbReference>
<accession>A0A6S7IX36</accession>
<protein>
    <submittedName>
        <fullName evidence="2">Patatin-like phospholipase domain-containing 4 isoform X2</fullName>
    </submittedName>
</protein>
<dbReference type="GO" id="GO:0019433">
    <property type="term" value="P:triglyceride catabolic process"/>
    <property type="evidence" value="ECO:0007669"/>
    <property type="project" value="TreeGrafter"/>
</dbReference>
<keyword evidence="3" id="KW-1185">Reference proteome</keyword>
<sequence length="250" mass="27909">MNLSFAGCGFHGIYHFGVISCLQRHGKNIMKDIRGYGGASAGSLVAALLATSTPLEHDLQFSTELATKVRRYFLGALNPSFNLMQHLDDGLQRFLPQDAHKRANGKLYVSVSRFPQCENSIVSQFASRDDLIQVLLASCYIPIYGGTKVPIYKGEKLFDGGFSDNLPVFETGKTIRVSPFCGDFDICPEDKHSYKLFTAELVKNMNVVVNFQNMERGFQALFPPSKNDLQKIYKHGYNDALKFLGIFVSK</sequence>
<dbReference type="GO" id="GO:0005737">
    <property type="term" value="C:cytoplasm"/>
    <property type="evidence" value="ECO:0007669"/>
    <property type="project" value="TreeGrafter"/>
</dbReference>
<dbReference type="Pfam" id="PF01734">
    <property type="entry name" value="Patatin"/>
    <property type="match status" value="1"/>
</dbReference>
<dbReference type="Proteomes" id="UP001152795">
    <property type="component" value="Unassembled WGS sequence"/>
</dbReference>
<feature type="active site" description="Proton acceptor" evidence="1">
    <location>
        <position position="159"/>
    </location>
</feature>
<dbReference type="SUPFAM" id="SSF52151">
    <property type="entry name" value="FabD/lysophospholipase-like"/>
    <property type="match status" value="1"/>
</dbReference>
<comment type="caution">
    <text evidence="2">The sequence shown here is derived from an EMBL/GenBank/DDBJ whole genome shotgun (WGS) entry which is preliminary data.</text>
</comment>
<feature type="active site" description="Nucleophile" evidence="1">
    <location>
        <position position="40"/>
    </location>
</feature>
<proteinExistence type="predicted"/>
<dbReference type="PANTHER" id="PTHR12406:SF7">
    <property type="entry name" value="PATATIN-LIKE PHOSPHOLIPASE DOMAIN-CONTAINING PROTEIN 4"/>
    <property type="match status" value="1"/>
</dbReference>
<dbReference type="PANTHER" id="PTHR12406">
    <property type="entry name" value="CALCIUM-INDEPENDENT PHOSPHOLIPASE A2 IPLA2 -RELATED"/>
    <property type="match status" value="1"/>
</dbReference>
<dbReference type="GO" id="GO:0004806">
    <property type="term" value="F:triacylglycerol lipase activity"/>
    <property type="evidence" value="ECO:0007669"/>
    <property type="project" value="TreeGrafter"/>
</dbReference>
<dbReference type="OrthoDB" id="197155at2759"/>
<name>A0A6S7IX36_PARCT</name>
<keyword evidence="1" id="KW-0443">Lipid metabolism</keyword>
<evidence type="ECO:0000313" key="2">
    <source>
        <dbReference type="EMBL" id="CAB4022283.1"/>
    </source>
</evidence>
<dbReference type="InterPro" id="IPR016035">
    <property type="entry name" value="Acyl_Trfase/lysoPLipase"/>
</dbReference>
<dbReference type="InterPro" id="IPR002641">
    <property type="entry name" value="PNPLA_dom"/>
</dbReference>
<dbReference type="EMBL" id="CACRXK020011899">
    <property type="protein sequence ID" value="CAB4022283.1"/>
    <property type="molecule type" value="Genomic_DNA"/>
</dbReference>
<evidence type="ECO:0000256" key="1">
    <source>
        <dbReference type="PROSITE-ProRule" id="PRU01161"/>
    </source>
</evidence>
<dbReference type="GO" id="GO:0005811">
    <property type="term" value="C:lipid droplet"/>
    <property type="evidence" value="ECO:0007669"/>
    <property type="project" value="TreeGrafter"/>
</dbReference>
<dbReference type="InterPro" id="IPR033562">
    <property type="entry name" value="PLPL"/>
</dbReference>
<feature type="short sequence motif" description="GXGXXG" evidence="1">
    <location>
        <begin position="7"/>
        <end position="12"/>
    </location>
</feature>
<keyword evidence="1" id="KW-0378">Hydrolase</keyword>
<feature type="short sequence motif" description="DGA/G" evidence="1">
    <location>
        <begin position="159"/>
        <end position="161"/>
    </location>
</feature>
<gene>
    <name evidence="2" type="ORF">PACLA_8A050514</name>
</gene>
<evidence type="ECO:0000313" key="3">
    <source>
        <dbReference type="Proteomes" id="UP001152795"/>
    </source>
</evidence>
<dbReference type="PROSITE" id="PS51635">
    <property type="entry name" value="PNPLA"/>
    <property type="match status" value="1"/>
</dbReference>
<keyword evidence="1" id="KW-0442">Lipid degradation</keyword>